<dbReference type="AlphaFoldDB" id="A0A6P8ZXQ1"/>
<feature type="domain" description="Chitin-binding type-2" evidence="2">
    <location>
        <begin position="177"/>
        <end position="234"/>
    </location>
</feature>
<dbReference type="GO" id="GO:0008061">
    <property type="term" value="F:chitin binding"/>
    <property type="evidence" value="ECO:0007669"/>
    <property type="project" value="InterPro"/>
</dbReference>
<dbReference type="InterPro" id="IPR035992">
    <property type="entry name" value="Ricin_B-like_lectins"/>
</dbReference>
<reference evidence="4" key="1">
    <citation type="submission" date="2025-08" db="UniProtKB">
        <authorList>
            <consortium name="RefSeq"/>
        </authorList>
    </citation>
    <scope>IDENTIFICATION</scope>
    <source>
        <tissue evidence="4">Total insect</tissue>
    </source>
</reference>
<accession>A0A6P8ZXQ1</accession>
<dbReference type="Proteomes" id="UP000515158">
    <property type="component" value="Unplaced"/>
</dbReference>
<dbReference type="Pfam" id="PF01607">
    <property type="entry name" value="CBM_14"/>
    <property type="match status" value="1"/>
</dbReference>
<dbReference type="InterPro" id="IPR002557">
    <property type="entry name" value="Chitin-bd_dom"/>
</dbReference>
<dbReference type="GeneID" id="117650352"/>
<keyword evidence="1" id="KW-0732">Signal</keyword>
<evidence type="ECO:0000259" key="2">
    <source>
        <dbReference type="PROSITE" id="PS50940"/>
    </source>
</evidence>
<dbReference type="SUPFAM" id="SSF57625">
    <property type="entry name" value="Invertebrate chitin-binding proteins"/>
    <property type="match status" value="1"/>
</dbReference>
<dbReference type="CDD" id="cd00161">
    <property type="entry name" value="beta-trefoil_Ricin-like"/>
    <property type="match status" value="1"/>
</dbReference>
<dbReference type="SMART" id="SM00494">
    <property type="entry name" value="ChtBD2"/>
    <property type="match status" value="1"/>
</dbReference>
<dbReference type="Pfam" id="PF00652">
    <property type="entry name" value="Ricin_B_lectin"/>
    <property type="match status" value="1"/>
</dbReference>
<gene>
    <name evidence="4" type="primary">LOC117650352</name>
</gene>
<dbReference type="Gene3D" id="2.80.10.50">
    <property type="match status" value="1"/>
</dbReference>
<dbReference type="SUPFAM" id="SSF50370">
    <property type="entry name" value="Ricin B-like lectins"/>
    <property type="match status" value="1"/>
</dbReference>
<dbReference type="InterPro" id="IPR000772">
    <property type="entry name" value="Ricin_B_lectin"/>
</dbReference>
<proteinExistence type="predicted"/>
<dbReference type="KEGG" id="tpal:117650352"/>
<evidence type="ECO:0000256" key="1">
    <source>
        <dbReference type="SAM" id="SignalP"/>
    </source>
</evidence>
<dbReference type="RefSeq" id="XP_034249611.1">
    <property type="nucleotide sequence ID" value="XM_034393720.1"/>
</dbReference>
<protein>
    <submittedName>
        <fullName evidence="4">Uncharacterized protein LOC117650352</fullName>
    </submittedName>
</protein>
<dbReference type="Gene3D" id="3.20.20.80">
    <property type="entry name" value="Glycosidases"/>
    <property type="match status" value="1"/>
</dbReference>
<dbReference type="InParanoid" id="A0A6P8ZXQ1"/>
<dbReference type="InterPro" id="IPR036508">
    <property type="entry name" value="Chitin-bd_dom_sf"/>
</dbReference>
<evidence type="ECO:0000313" key="3">
    <source>
        <dbReference type="Proteomes" id="UP000515158"/>
    </source>
</evidence>
<dbReference type="PROSITE" id="PS50940">
    <property type="entry name" value="CHIT_BIND_II"/>
    <property type="match status" value="1"/>
</dbReference>
<dbReference type="OrthoDB" id="417697at2759"/>
<evidence type="ECO:0000313" key="4">
    <source>
        <dbReference type="RefSeq" id="XP_034249611.1"/>
    </source>
</evidence>
<dbReference type="PROSITE" id="PS50231">
    <property type="entry name" value="RICIN_B_LECTIN"/>
    <property type="match status" value="1"/>
</dbReference>
<dbReference type="GO" id="GO:0005576">
    <property type="term" value="C:extracellular region"/>
    <property type="evidence" value="ECO:0007669"/>
    <property type="project" value="InterPro"/>
</dbReference>
<organism evidence="4">
    <name type="scientific">Thrips palmi</name>
    <name type="common">Melon thrips</name>
    <dbReference type="NCBI Taxonomy" id="161013"/>
    <lineage>
        <taxon>Eukaryota</taxon>
        <taxon>Metazoa</taxon>
        <taxon>Ecdysozoa</taxon>
        <taxon>Arthropoda</taxon>
        <taxon>Hexapoda</taxon>
        <taxon>Insecta</taxon>
        <taxon>Pterygota</taxon>
        <taxon>Neoptera</taxon>
        <taxon>Paraneoptera</taxon>
        <taxon>Thysanoptera</taxon>
        <taxon>Terebrantia</taxon>
        <taxon>Thripoidea</taxon>
        <taxon>Thripidae</taxon>
        <taxon>Thrips</taxon>
    </lineage>
</organism>
<feature type="signal peptide" evidence="1">
    <location>
        <begin position="1"/>
        <end position="19"/>
    </location>
</feature>
<feature type="chain" id="PRO_5028160021" evidence="1">
    <location>
        <begin position="20"/>
        <end position="372"/>
    </location>
</feature>
<sequence length="372" mass="42175">MHFKLAICGLLAMIAVVCCSQDTVTSVGPEITPANQSDATLIRHRRGFWNRLRRVGRPILKTGRKWIPRVFDGVYKTVNFANDAVQLYDSFAPKPDPNEELRSMMAMLMQAIYAMLEQMQQDRYRERRSADTCLSSRVSIIGANPELARQLVSKPEVQNSRLRDFLEVEEGGLSCDASFCQRNGDGQFGFGLCTKGYCQCANGVPFYKECGEGTVYDPFHQVCNWCHDVSICAFWRNPNQMWAMKHDGTIARQNPNKCVDNKDWSVNNGGLIQQWDCAITTNQQWKIEPAPGFTDRAFIMNIHSQKCMQIKGISYDNGAQIEQWECSFHSPHANQLWKLVDGHLMNMNSGKCLDATDGSHHNGVILQQWDCS</sequence>
<name>A0A6P8ZXQ1_THRPL</name>
<keyword evidence="3" id="KW-1185">Reference proteome</keyword>